<keyword evidence="3" id="KW-1185">Reference proteome</keyword>
<dbReference type="Gene3D" id="3.90.1570.10">
    <property type="entry name" value="tt1808, chain A"/>
    <property type="match status" value="1"/>
</dbReference>
<dbReference type="PANTHER" id="PTHR35400:SF3">
    <property type="entry name" value="SLL1072 PROTEIN"/>
    <property type="match status" value="1"/>
</dbReference>
<organism evidence="2 3">
    <name type="scientific">Streptomyces sannanensis</name>
    <dbReference type="NCBI Taxonomy" id="285536"/>
    <lineage>
        <taxon>Bacteria</taxon>
        <taxon>Bacillati</taxon>
        <taxon>Actinomycetota</taxon>
        <taxon>Actinomycetes</taxon>
        <taxon>Kitasatosporales</taxon>
        <taxon>Streptomycetaceae</taxon>
        <taxon>Streptomyces</taxon>
    </lineage>
</organism>
<dbReference type="GO" id="GO:0004519">
    <property type="term" value="F:endonuclease activity"/>
    <property type="evidence" value="ECO:0007669"/>
    <property type="project" value="UniProtKB-KW"/>
</dbReference>
<dbReference type="RefSeq" id="WP_345040577.1">
    <property type="nucleotide sequence ID" value="NZ_BAAAYL010000001.1"/>
</dbReference>
<dbReference type="PANTHER" id="PTHR35400">
    <property type="entry name" value="SLR1083 PROTEIN"/>
    <property type="match status" value="1"/>
</dbReference>
<dbReference type="Pfam" id="PF05685">
    <property type="entry name" value="Uma2"/>
    <property type="match status" value="1"/>
</dbReference>
<sequence length="200" mass="23298">MATGRAEEATPDNWMFPPAEGWTIDQVKDLELPFDWELLDGAIVVRGQTKYWHNHVRDELADRLKLARTPPYKVVTEQCVLYDDQNAPKPDVIVFDPTGLEFFELECVPVEKLALVVEVVSPGSRQDDRIRKPALFAEALVPYYWRVELGRDRQIAVHEFWLHHKHREYIEAPEQPVHRKVLITDHPFPVEIDLRPLVGF</sequence>
<dbReference type="InterPro" id="IPR012296">
    <property type="entry name" value="Nuclease_put_TT1808"/>
</dbReference>
<accession>A0ABP6SGC2</accession>
<evidence type="ECO:0000313" key="3">
    <source>
        <dbReference type="Proteomes" id="UP001499990"/>
    </source>
</evidence>
<comment type="caution">
    <text evidence="2">The sequence shown here is derived from an EMBL/GenBank/DDBJ whole genome shotgun (WGS) entry which is preliminary data.</text>
</comment>
<dbReference type="EMBL" id="BAAAYL010000001">
    <property type="protein sequence ID" value="GAA3375854.1"/>
    <property type="molecule type" value="Genomic_DNA"/>
</dbReference>
<dbReference type="InterPro" id="IPR011335">
    <property type="entry name" value="Restrct_endonuc-II-like"/>
</dbReference>
<gene>
    <name evidence="2" type="ORF">GCM10020367_45290</name>
</gene>
<proteinExistence type="predicted"/>
<reference evidence="3" key="1">
    <citation type="journal article" date="2019" name="Int. J. Syst. Evol. Microbiol.">
        <title>The Global Catalogue of Microorganisms (GCM) 10K type strain sequencing project: providing services to taxonomists for standard genome sequencing and annotation.</title>
        <authorList>
            <consortium name="The Broad Institute Genomics Platform"/>
            <consortium name="The Broad Institute Genome Sequencing Center for Infectious Disease"/>
            <person name="Wu L."/>
            <person name="Ma J."/>
        </authorList>
    </citation>
    <scope>NUCLEOTIDE SEQUENCE [LARGE SCALE GENOMIC DNA]</scope>
    <source>
        <strain evidence="3">JCM 9651</strain>
    </source>
</reference>
<keyword evidence="2" id="KW-0255">Endonuclease</keyword>
<dbReference type="CDD" id="cd06260">
    <property type="entry name" value="DUF820-like"/>
    <property type="match status" value="1"/>
</dbReference>
<keyword evidence="2" id="KW-0378">Hydrolase</keyword>
<protein>
    <submittedName>
        <fullName evidence="2">Uma2 family endonuclease</fullName>
    </submittedName>
</protein>
<dbReference type="InterPro" id="IPR008538">
    <property type="entry name" value="Uma2"/>
</dbReference>
<evidence type="ECO:0000259" key="1">
    <source>
        <dbReference type="Pfam" id="PF05685"/>
    </source>
</evidence>
<name>A0ABP6SGC2_9ACTN</name>
<keyword evidence="2" id="KW-0540">Nuclease</keyword>
<feature type="domain" description="Putative restriction endonuclease" evidence="1">
    <location>
        <begin position="34"/>
        <end position="158"/>
    </location>
</feature>
<dbReference type="SUPFAM" id="SSF52980">
    <property type="entry name" value="Restriction endonuclease-like"/>
    <property type="match status" value="1"/>
</dbReference>
<dbReference type="Proteomes" id="UP001499990">
    <property type="component" value="Unassembled WGS sequence"/>
</dbReference>
<evidence type="ECO:0000313" key="2">
    <source>
        <dbReference type="EMBL" id="GAA3375854.1"/>
    </source>
</evidence>